<dbReference type="STRING" id="446470.Snas_2891"/>
<evidence type="ECO:0000256" key="6">
    <source>
        <dbReference type="ARBA" id="ARBA00022692"/>
    </source>
</evidence>
<comment type="subcellular location">
    <subcellularLocation>
        <location evidence="1">Cell membrane</location>
        <topology evidence="1">Multi-pass membrane protein</topology>
    </subcellularLocation>
</comment>
<keyword evidence="2" id="KW-0813">Transport</keyword>
<feature type="transmembrane region" description="Helical" evidence="11">
    <location>
        <begin position="35"/>
        <end position="56"/>
    </location>
</feature>
<feature type="transmembrane region" description="Helical" evidence="11">
    <location>
        <begin position="144"/>
        <end position="161"/>
    </location>
</feature>
<keyword evidence="6 11" id="KW-0812">Transmembrane</keyword>
<dbReference type="KEGG" id="sna:Snas_2891"/>
<evidence type="ECO:0000256" key="5">
    <source>
        <dbReference type="ARBA" id="ARBA00022597"/>
    </source>
</evidence>
<dbReference type="Proteomes" id="UP000000844">
    <property type="component" value="Chromosome"/>
</dbReference>
<accession>D3Q984</accession>
<dbReference type="OrthoDB" id="3468954at2"/>
<name>D3Q984_STANL</name>
<evidence type="ECO:0000313" key="13">
    <source>
        <dbReference type="Proteomes" id="UP000000844"/>
    </source>
</evidence>
<keyword evidence="7 11" id="KW-1133">Transmembrane helix</keyword>
<keyword evidence="13" id="KW-1185">Reference proteome</keyword>
<evidence type="ECO:0000313" key="12">
    <source>
        <dbReference type="EMBL" id="ADD42566.1"/>
    </source>
</evidence>
<feature type="transmembrane region" description="Helical" evidence="11">
    <location>
        <begin position="191"/>
        <end position="209"/>
    </location>
</feature>
<evidence type="ECO:0000256" key="11">
    <source>
        <dbReference type="SAM" id="Phobius"/>
    </source>
</evidence>
<feature type="transmembrane region" description="Helical" evidence="11">
    <location>
        <begin position="230"/>
        <end position="250"/>
    </location>
</feature>
<sequence>MSKLDEPDTVEAPVLATPSVWSAIRESLRGNLRQYGMIVALVLIALLFQAMTYQYNGGILTPVNITNLIMQNGHILILAIGMMLVIINGHIDLSVGSVAAFVGAVTGVLIVQWQLPWPLVVVVALVLGGLIGAWQGFWIAYMRIPAFIVTLGGMLLFRGLAQRVLDGQTVAGFPDGFLQLARGYLPGGEGLHVPTVALGLLAAGVVVWLEWRGQQQRVAYGLPTGPSVLFWLRVAALAVVINAFCVTLALHRGLPVLGLILIALIVVYSFVMNKAVVGRQIYAVGGNEKAALLSGVKTKRNTFWVFVNMGALAALAGVIFMARLTSVSPKAGVNFELDAIAAAFVGGASASGGIGTVVGAIVGALVMGVMNMGMSILGLSPDWQQAIKGVVLLLAVAFDVYNKKRVKS</sequence>
<dbReference type="GO" id="GO:0005886">
    <property type="term" value="C:plasma membrane"/>
    <property type="evidence" value="ECO:0007669"/>
    <property type="project" value="UniProtKB-SubCell"/>
</dbReference>
<comment type="function">
    <text evidence="9">Part of the binding-protein-dependent transport system for D-xylose. Probably responsible for the translocation of the substrate across the membrane.</text>
</comment>
<evidence type="ECO:0000256" key="8">
    <source>
        <dbReference type="ARBA" id="ARBA00023136"/>
    </source>
</evidence>
<protein>
    <recommendedName>
        <fullName evidence="10">Xylose transport system permease protein XylH</fullName>
    </recommendedName>
</protein>
<feature type="transmembrane region" description="Helical" evidence="11">
    <location>
        <begin position="303"/>
        <end position="325"/>
    </location>
</feature>
<feature type="transmembrane region" description="Helical" evidence="11">
    <location>
        <begin position="256"/>
        <end position="272"/>
    </location>
</feature>
<dbReference type="RefSeq" id="WP_013018137.1">
    <property type="nucleotide sequence ID" value="NC_013947.1"/>
</dbReference>
<feature type="transmembrane region" description="Helical" evidence="11">
    <location>
        <begin position="93"/>
        <end position="111"/>
    </location>
</feature>
<evidence type="ECO:0000256" key="1">
    <source>
        <dbReference type="ARBA" id="ARBA00004651"/>
    </source>
</evidence>
<keyword evidence="8 11" id="KW-0472">Membrane</keyword>
<proteinExistence type="predicted"/>
<evidence type="ECO:0000256" key="3">
    <source>
        <dbReference type="ARBA" id="ARBA00022475"/>
    </source>
</evidence>
<dbReference type="PANTHER" id="PTHR32196">
    <property type="entry name" value="ABC TRANSPORTER PERMEASE PROTEIN YPHD-RELATED-RELATED"/>
    <property type="match status" value="1"/>
</dbReference>
<evidence type="ECO:0000256" key="2">
    <source>
        <dbReference type="ARBA" id="ARBA00022448"/>
    </source>
</evidence>
<feature type="transmembrane region" description="Helical" evidence="11">
    <location>
        <begin position="68"/>
        <end position="86"/>
    </location>
</feature>
<gene>
    <name evidence="12" type="ordered locus">Snas_2891</name>
</gene>
<evidence type="ECO:0000256" key="4">
    <source>
        <dbReference type="ARBA" id="ARBA00022519"/>
    </source>
</evidence>
<keyword evidence="5" id="KW-0762">Sugar transport</keyword>
<dbReference type="AlphaFoldDB" id="D3Q984"/>
<dbReference type="GO" id="GO:0022857">
    <property type="term" value="F:transmembrane transporter activity"/>
    <property type="evidence" value="ECO:0007669"/>
    <property type="project" value="InterPro"/>
</dbReference>
<dbReference type="EMBL" id="CP001778">
    <property type="protein sequence ID" value="ADD42566.1"/>
    <property type="molecule type" value="Genomic_DNA"/>
</dbReference>
<dbReference type="eggNOG" id="COG4214">
    <property type="taxonomic scope" value="Bacteria"/>
</dbReference>
<dbReference type="CDD" id="cd06579">
    <property type="entry name" value="TM_PBP1_transp_AraH_like"/>
    <property type="match status" value="1"/>
</dbReference>
<keyword evidence="3" id="KW-1003">Cell membrane</keyword>
<evidence type="ECO:0000256" key="10">
    <source>
        <dbReference type="ARBA" id="ARBA00035686"/>
    </source>
</evidence>
<dbReference type="InterPro" id="IPR001851">
    <property type="entry name" value="ABC_transp_permease"/>
</dbReference>
<dbReference type="HOGENOM" id="CLU_028880_2_0_11"/>
<dbReference type="PANTHER" id="PTHR32196:SF32">
    <property type="entry name" value="XYLOSE TRANSPORT SYSTEM PERMEASE PROTEIN XYLH"/>
    <property type="match status" value="1"/>
</dbReference>
<organism evidence="12 13">
    <name type="scientific">Stackebrandtia nassauensis (strain DSM 44728 / CIP 108903 / NRRL B-16338 / NBRC 102104 / LLR-40K-21)</name>
    <dbReference type="NCBI Taxonomy" id="446470"/>
    <lineage>
        <taxon>Bacteria</taxon>
        <taxon>Bacillati</taxon>
        <taxon>Actinomycetota</taxon>
        <taxon>Actinomycetes</taxon>
        <taxon>Glycomycetales</taxon>
        <taxon>Glycomycetaceae</taxon>
        <taxon>Stackebrandtia</taxon>
    </lineage>
</organism>
<reference evidence="12 13" key="1">
    <citation type="journal article" date="2009" name="Stand. Genomic Sci.">
        <title>Complete genome sequence of Stackebrandtia nassauensis type strain (LLR-40K-21).</title>
        <authorList>
            <person name="Munk C."/>
            <person name="Lapidus A."/>
            <person name="Copeland A."/>
            <person name="Jando M."/>
            <person name="Mayilraj S."/>
            <person name="Glavina Del Rio T."/>
            <person name="Nolan M."/>
            <person name="Chen F."/>
            <person name="Lucas S."/>
            <person name="Tice H."/>
            <person name="Cheng J.F."/>
            <person name="Han C."/>
            <person name="Detter J.C."/>
            <person name="Bruce D."/>
            <person name="Goodwin L."/>
            <person name="Chain P."/>
            <person name="Pitluck S."/>
            <person name="Goker M."/>
            <person name="Ovchinikova G."/>
            <person name="Pati A."/>
            <person name="Ivanova N."/>
            <person name="Mavromatis K."/>
            <person name="Chen A."/>
            <person name="Palaniappan K."/>
            <person name="Land M."/>
            <person name="Hauser L."/>
            <person name="Chang Y.J."/>
            <person name="Jeffries C.D."/>
            <person name="Bristow J."/>
            <person name="Eisen J.A."/>
            <person name="Markowitz V."/>
            <person name="Hugenholtz P."/>
            <person name="Kyrpides N.C."/>
            <person name="Klenk H.P."/>
        </authorList>
    </citation>
    <scope>NUCLEOTIDE SEQUENCE [LARGE SCALE GENOMIC DNA]</scope>
    <source>
        <strain evidence="13">DSM 44728 / CIP 108903 / NRRL B-16338 / NBRC 102104 / LLR-40K-21</strain>
    </source>
</reference>
<feature type="transmembrane region" description="Helical" evidence="11">
    <location>
        <begin position="117"/>
        <end position="137"/>
    </location>
</feature>
<dbReference type="Pfam" id="PF02653">
    <property type="entry name" value="BPD_transp_2"/>
    <property type="match status" value="1"/>
</dbReference>
<evidence type="ECO:0000256" key="7">
    <source>
        <dbReference type="ARBA" id="ARBA00022989"/>
    </source>
</evidence>
<keyword evidence="4" id="KW-0997">Cell inner membrane</keyword>
<evidence type="ECO:0000256" key="9">
    <source>
        <dbReference type="ARBA" id="ARBA00035611"/>
    </source>
</evidence>
<dbReference type="NCBIfam" id="NF040906">
    <property type="entry name" value="GguB"/>
    <property type="match status" value="1"/>
</dbReference>